<dbReference type="InterPro" id="IPR050119">
    <property type="entry name" value="CCR1-9-like"/>
</dbReference>
<comment type="subcellular location">
    <subcellularLocation>
        <location evidence="1">Cell membrane</location>
        <topology evidence="1">Multi-pass membrane protein</topology>
    </subcellularLocation>
</comment>
<protein>
    <submittedName>
        <fullName evidence="14">Bradykinin receptor B2</fullName>
    </submittedName>
</protein>
<dbReference type="InterPro" id="IPR000276">
    <property type="entry name" value="GPCR_Rhodpsn"/>
</dbReference>
<dbReference type="GO" id="GO:0006955">
    <property type="term" value="P:immune response"/>
    <property type="evidence" value="ECO:0007669"/>
    <property type="project" value="TreeGrafter"/>
</dbReference>
<keyword evidence="3 11" id="KW-0812">Transmembrane</keyword>
<gene>
    <name evidence="14" type="primary">BDKRB2</name>
</gene>
<dbReference type="Proteomes" id="UP000261580">
    <property type="component" value="Unassembled WGS sequence"/>
</dbReference>
<evidence type="ECO:0000256" key="2">
    <source>
        <dbReference type="ARBA" id="ARBA00022475"/>
    </source>
</evidence>
<feature type="domain" description="G-protein coupled receptors family 1 profile" evidence="13">
    <location>
        <begin position="88"/>
        <end position="335"/>
    </location>
</feature>
<evidence type="ECO:0000256" key="1">
    <source>
        <dbReference type="ARBA" id="ARBA00004651"/>
    </source>
</evidence>
<evidence type="ECO:0000313" key="15">
    <source>
        <dbReference type="Proteomes" id="UP000261580"/>
    </source>
</evidence>
<evidence type="ECO:0000256" key="6">
    <source>
        <dbReference type="ARBA" id="ARBA00023136"/>
    </source>
</evidence>
<feature type="transmembrane region" description="Helical" evidence="12">
    <location>
        <begin position="236"/>
        <end position="255"/>
    </location>
</feature>
<keyword evidence="9" id="KW-0325">Glycoprotein</keyword>
<dbReference type="AlphaFoldDB" id="A0A3Q4I806"/>
<dbReference type="GO" id="GO:0060326">
    <property type="term" value="P:cell chemotaxis"/>
    <property type="evidence" value="ECO:0007669"/>
    <property type="project" value="TreeGrafter"/>
</dbReference>
<sequence>MFLFSKRPQYLLMPKDGFIPVLDHSLSYNNVLSVLCSLFFCSIPVNLIPVTMSGNQNNTNCTNLEPNSLIFTLGSSYILAISVLGIIFNAFVLMVFCFHKKACTVAEIYLSNLAGADFVLVCCLPFWADYVGQGFNWAFSESLCKVIPAIIKMNAFCSIYFLVLVSIDRYVGLVHPLSHHSMCRPFYAKLACVVVWILGVIFALPVLIYRKLIPSTSNITACDILFTKDQHLVYETITIIFSFVIPVSIISLCALKIIQALRNRPKGHGTEQKATTLIVVVLLAFQICWGPFQLSRILDVLERVGIVRCHTILDIYKQITVYLAFFNSVLNPILYVAIGRNFQKREFFKQRSNPTIKAFSLAQTDSRLGPGI</sequence>
<keyword evidence="5 11" id="KW-0297">G-protein coupled receptor</keyword>
<evidence type="ECO:0000256" key="3">
    <source>
        <dbReference type="ARBA" id="ARBA00022692"/>
    </source>
</evidence>
<evidence type="ECO:0000256" key="10">
    <source>
        <dbReference type="ARBA" id="ARBA00023224"/>
    </source>
</evidence>
<keyword evidence="8 11" id="KW-0675">Receptor</keyword>
<dbReference type="GO" id="GO:0016493">
    <property type="term" value="F:C-C chemokine receptor activity"/>
    <property type="evidence" value="ECO:0007669"/>
    <property type="project" value="TreeGrafter"/>
</dbReference>
<dbReference type="InterPro" id="IPR017452">
    <property type="entry name" value="GPCR_Rhodpsn_7TM"/>
</dbReference>
<keyword evidence="6 12" id="KW-0472">Membrane</keyword>
<reference evidence="14" key="2">
    <citation type="submission" date="2025-09" db="UniProtKB">
        <authorList>
            <consortium name="Ensembl"/>
        </authorList>
    </citation>
    <scope>IDENTIFICATION</scope>
</reference>
<evidence type="ECO:0000256" key="12">
    <source>
        <dbReference type="SAM" id="Phobius"/>
    </source>
</evidence>
<feature type="transmembrane region" description="Helical" evidence="12">
    <location>
        <begin position="186"/>
        <end position="208"/>
    </location>
</feature>
<dbReference type="InterPro" id="IPR000496">
    <property type="entry name" value="Brdyknn_rcpt"/>
</dbReference>
<dbReference type="OMA" id="YAKLACV"/>
<organism evidence="14 15">
    <name type="scientific">Neolamprologus brichardi</name>
    <name type="common">Fairy cichlid</name>
    <name type="synonym">Lamprologus brichardi</name>
    <dbReference type="NCBI Taxonomy" id="32507"/>
    <lineage>
        <taxon>Eukaryota</taxon>
        <taxon>Metazoa</taxon>
        <taxon>Chordata</taxon>
        <taxon>Craniata</taxon>
        <taxon>Vertebrata</taxon>
        <taxon>Euteleostomi</taxon>
        <taxon>Actinopterygii</taxon>
        <taxon>Neopterygii</taxon>
        <taxon>Teleostei</taxon>
        <taxon>Neoteleostei</taxon>
        <taxon>Acanthomorphata</taxon>
        <taxon>Ovalentaria</taxon>
        <taxon>Cichlomorphae</taxon>
        <taxon>Cichliformes</taxon>
        <taxon>Cichlidae</taxon>
        <taxon>African cichlids</taxon>
        <taxon>Pseudocrenilabrinae</taxon>
        <taxon>Lamprologini</taxon>
        <taxon>Neolamprologus</taxon>
    </lineage>
</organism>
<dbReference type="GeneTree" id="ENSGT01130000278308"/>
<feature type="transmembrane region" description="Helical" evidence="12">
    <location>
        <begin position="31"/>
        <end position="49"/>
    </location>
</feature>
<dbReference type="GO" id="GO:0004947">
    <property type="term" value="F:bradykinin receptor activity"/>
    <property type="evidence" value="ECO:0007669"/>
    <property type="project" value="InterPro"/>
</dbReference>
<keyword evidence="10 11" id="KW-0807">Transducer</keyword>
<comment type="similarity">
    <text evidence="11">Belongs to the G-protein coupled receptor 1 family.</text>
</comment>
<keyword evidence="15" id="KW-1185">Reference proteome</keyword>
<reference evidence="14" key="1">
    <citation type="submission" date="2025-08" db="UniProtKB">
        <authorList>
            <consortium name="Ensembl"/>
        </authorList>
    </citation>
    <scope>IDENTIFICATION</scope>
</reference>
<accession>A0A3Q4I806</accession>
<dbReference type="Gene3D" id="1.20.1070.10">
    <property type="entry name" value="Rhodopsin 7-helix transmembrane proteins"/>
    <property type="match status" value="1"/>
</dbReference>
<dbReference type="SUPFAM" id="SSF81321">
    <property type="entry name" value="Family A G protein-coupled receptor-like"/>
    <property type="match status" value="1"/>
</dbReference>
<evidence type="ECO:0000259" key="13">
    <source>
        <dbReference type="PROSITE" id="PS50262"/>
    </source>
</evidence>
<dbReference type="STRING" id="32507.ENSNBRP00000031186"/>
<dbReference type="GO" id="GO:0009897">
    <property type="term" value="C:external side of plasma membrane"/>
    <property type="evidence" value="ECO:0007669"/>
    <property type="project" value="TreeGrafter"/>
</dbReference>
<dbReference type="PANTHER" id="PTHR10489:SF957">
    <property type="entry name" value="B2 BRADYKININ RECEPTOR"/>
    <property type="match status" value="1"/>
</dbReference>
<dbReference type="GO" id="GO:0019957">
    <property type="term" value="F:C-C chemokine binding"/>
    <property type="evidence" value="ECO:0007669"/>
    <property type="project" value="TreeGrafter"/>
</dbReference>
<dbReference type="GO" id="GO:0007204">
    <property type="term" value="P:positive regulation of cytosolic calcium ion concentration"/>
    <property type="evidence" value="ECO:0007669"/>
    <property type="project" value="TreeGrafter"/>
</dbReference>
<dbReference type="Bgee" id="ENSNBRG00000023687">
    <property type="expression patterns" value="Expressed in zone of skin and 3 other cell types or tissues"/>
</dbReference>
<dbReference type="PRINTS" id="PR00237">
    <property type="entry name" value="GPCRRHODOPSN"/>
</dbReference>
<evidence type="ECO:0000313" key="14">
    <source>
        <dbReference type="Ensembl" id="ENSNBRP00000031186.1"/>
    </source>
</evidence>
<feature type="transmembrane region" description="Helical" evidence="12">
    <location>
        <begin position="276"/>
        <end position="295"/>
    </location>
</feature>
<dbReference type="PRINTS" id="PR00425">
    <property type="entry name" value="BRADYKININR"/>
</dbReference>
<feature type="transmembrane region" description="Helical" evidence="12">
    <location>
        <begin position="147"/>
        <end position="165"/>
    </location>
</feature>
<keyword evidence="7" id="KW-1015">Disulfide bond</keyword>
<keyword evidence="2" id="KW-1003">Cell membrane</keyword>
<name>A0A3Q4I806_NEOBR</name>
<dbReference type="PANTHER" id="PTHR10489">
    <property type="entry name" value="CELL ADHESION MOLECULE"/>
    <property type="match status" value="1"/>
</dbReference>
<evidence type="ECO:0000256" key="9">
    <source>
        <dbReference type="ARBA" id="ARBA00023180"/>
    </source>
</evidence>
<evidence type="ECO:0000256" key="4">
    <source>
        <dbReference type="ARBA" id="ARBA00022989"/>
    </source>
</evidence>
<dbReference type="GO" id="GO:0019722">
    <property type="term" value="P:calcium-mediated signaling"/>
    <property type="evidence" value="ECO:0007669"/>
    <property type="project" value="TreeGrafter"/>
</dbReference>
<feature type="transmembrane region" description="Helical" evidence="12">
    <location>
        <begin position="69"/>
        <end position="96"/>
    </location>
</feature>
<dbReference type="Ensembl" id="ENSNBRT00000031976.1">
    <property type="protein sequence ID" value="ENSNBRP00000031186.1"/>
    <property type="gene ID" value="ENSNBRG00000023687.1"/>
</dbReference>
<evidence type="ECO:0000256" key="11">
    <source>
        <dbReference type="RuleBase" id="RU000688"/>
    </source>
</evidence>
<dbReference type="PROSITE" id="PS50262">
    <property type="entry name" value="G_PROTEIN_RECEP_F1_2"/>
    <property type="match status" value="1"/>
</dbReference>
<feature type="transmembrane region" description="Helical" evidence="12">
    <location>
        <begin position="108"/>
        <end position="127"/>
    </location>
</feature>
<dbReference type="Pfam" id="PF00001">
    <property type="entry name" value="7tm_1"/>
    <property type="match status" value="1"/>
</dbReference>
<evidence type="ECO:0000256" key="7">
    <source>
        <dbReference type="ARBA" id="ARBA00023157"/>
    </source>
</evidence>
<dbReference type="PROSITE" id="PS00237">
    <property type="entry name" value="G_PROTEIN_RECEP_F1_1"/>
    <property type="match status" value="1"/>
</dbReference>
<evidence type="ECO:0000256" key="5">
    <source>
        <dbReference type="ARBA" id="ARBA00023040"/>
    </source>
</evidence>
<proteinExistence type="inferred from homology"/>
<keyword evidence="4 12" id="KW-1133">Transmembrane helix</keyword>
<feature type="transmembrane region" description="Helical" evidence="12">
    <location>
        <begin position="315"/>
        <end position="338"/>
    </location>
</feature>
<evidence type="ECO:0000256" key="8">
    <source>
        <dbReference type="ARBA" id="ARBA00023170"/>
    </source>
</evidence>